<reference evidence="4" key="1">
    <citation type="submission" date="2021-02" db="EMBL/GenBank/DDBJ databases">
        <authorList>
            <person name="Dougan E. K."/>
            <person name="Rhodes N."/>
            <person name="Thang M."/>
            <person name="Chan C."/>
        </authorList>
    </citation>
    <scope>NUCLEOTIDE SEQUENCE</scope>
</reference>
<feature type="domain" description="HTH OST-type" evidence="3">
    <location>
        <begin position="190"/>
        <end position="248"/>
    </location>
</feature>
<dbReference type="Pfam" id="PF01936">
    <property type="entry name" value="NYN"/>
    <property type="match status" value="1"/>
</dbReference>
<feature type="compositionally biased region" description="Basic residues" evidence="1">
    <location>
        <begin position="357"/>
        <end position="366"/>
    </location>
</feature>
<evidence type="ECO:0000256" key="1">
    <source>
        <dbReference type="SAM" id="MobiDB-lite"/>
    </source>
</evidence>
<dbReference type="InterPro" id="IPR021139">
    <property type="entry name" value="NYN"/>
</dbReference>
<dbReference type="PANTHER" id="PTHR35811">
    <property type="entry name" value="SLR1870 PROTEIN"/>
    <property type="match status" value="1"/>
</dbReference>
<dbReference type="InterPro" id="IPR019734">
    <property type="entry name" value="TPR_rpt"/>
</dbReference>
<name>A0A813K037_POLGL</name>
<feature type="non-terminal residue" evidence="4">
    <location>
        <position position="1"/>
    </location>
</feature>
<dbReference type="CDD" id="cd10146">
    <property type="entry name" value="LabA_like_C"/>
    <property type="match status" value="1"/>
</dbReference>
<gene>
    <name evidence="4" type="ORF">PGLA2088_LOCUS28411</name>
</gene>
<sequence>MKEPSVKHIALLIDVENMRTANPKECLQAMLTELLRNGELVVKRAYGDFSNDATVQSWESVLRAERVRRVAPSGEKGKKACDMLLLIEAMDLLHQNPVIDCFVLATADGDFAPLADRLREAGKQVVGLGFHSRASKAFVKSCHTFLAVENLMRDAKAARLQPKCGGESQATREVQSAGEGGPPADAGKRIVQAVTSLAANKPSSDGWVRDSELFHFLRRKDPAFDVRTWGYTNVRDFLEHVDALEVHVEAGFKGSSNMWVRKNPTAEALSDKVSAPKSKQSRKRPPPEALCMTKLSKSSKRRMTRAKREACSDKDGVPKTKQPRPRTLFDKDSAPKSKKKKKTPKTGSDTGSAPKSMKSKKRRRAKAAVAQGKLRQPCVSCGWIETNRGAVIRPECPSIGISVQAAVAWLGFEAGISARCWCRVREIARVSLTGVCYATLAEDSTVPQPRREAAKLLLAAEGHLNQEQPEAALRAAEDALRQFQSLGDAGASADSLRVVLSAHRLKAFWSCDEEERKHSSEARAMQELQKFRVAGEKRAEACLQLSLCELLAGGDTSRAVRDKALEAAREAADLFQAVGDSNMAATARVEMAFIYSAGSRPKAVVQAAKDALTAFEKLGNKEGMGRSLYAIALSHRMSDDFELAIKNGQEALSLFRDAKDQRSEAFMLETLGSWYIQQGKPQRALAVAQEALTLRRELCCRPLQEARALLLLVEALAGVGRVRRGLKAAEEGVARLKEAGDDRGVVYGLVVLAIAQLRRDHPELALSACDEAVEIAREDLQAS</sequence>
<dbReference type="EMBL" id="CAJNNW010027872">
    <property type="protein sequence ID" value="CAE8693515.1"/>
    <property type="molecule type" value="Genomic_DNA"/>
</dbReference>
<evidence type="ECO:0000313" key="5">
    <source>
        <dbReference type="Proteomes" id="UP000626109"/>
    </source>
</evidence>
<evidence type="ECO:0000259" key="3">
    <source>
        <dbReference type="Pfam" id="PF12872"/>
    </source>
</evidence>
<feature type="region of interest" description="Disordered" evidence="1">
    <location>
        <begin position="268"/>
        <end position="369"/>
    </location>
</feature>
<dbReference type="AlphaFoldDB" id="A0A813K037"/>
<organism evidence="4 5">
    <name type="scientific">Polarella glacialis</name>
    <name type="common">Dinoflagellate</name>
    <dbReference type="NCBI Taxonomy" id="89957"/>
    <lineage>
        <taxon>Eukaryota</taxon>
        <taxon>Sar</taxon>
        <taxon>Alveolata</taxon>
        <taxon>Dinophyceae</taxon>
        <taxon>Suessiales</taxon>
        <taxon>Suessiaceae</taxon>
        <taxon>Polarella</taxon>
    </lineage>
</organism>
<evidence type="ECO:0000313" key="4">
    <source>
        <dbReference type="EMBL" id="CAE8693515.1"/>
    </source>
</evidence>
<evidence type="ECO:0008006" key="6">
    <source>
        <dbReference type="Google" id="ProtNLM"/>
    </source>
</evidence>
<accession>A0A813K037</accession>
<dbReference type="GO" id="GO:0004540">
    <property type="term" value="F:RNA nuclease activity"/>
    <property type="evidence" value="ECO:0007669"/>
    <property type="project" value="InterPro"/>
</dbReference>
<protein>
    <recommendedName>
        <fullName evidence="6">HTH OST-type domain-containing protein</fullName>
    </recommendedName>
</protein>
<dbReference type="SMART" id="SM00028">
    <property type="entry name" value="TPR"/>
    <property type="match status" value="4"/>
</dbReference>
<feature type="domain" description="NYN" evidence="2">
    <location>
        <begin position="9"/>
        <end position="148"/>
    </location>
</feature>
<dbReference type="Gene3D" id="3.30.420.610">
    <property type="entry name" value="LOTUS domain-like"/>
    <property type="match status" value="1"/>
</dbReference>
<feature type="compositionally biased region" description="Basic and acidic residues" evidence="1">
    <location>
        <begin position="306"/>
        <end position="318"/>
    </location>
</feature>
<evidence type="ECO:0000259" key="2">
    <source>
        <dbReference type="Pfam" id="PF01936"/>
    </source>
</evidence>
<dbReference type="Pfam" id="PF13424">
    <property type="entry name" value="TPR_12"/>
    <property type="match status" value="1"/>
</dbReference>
<dbReference type="InterPro" id="IPR011990">
    <property type="entry name" value="TPR-like_helical_dom_sf"/>
</dbReference>
<dbReference type="PANTHER" id="PTHR35811:SF1">
    <property type="entry name" value="HTH OST-TYPE DOMAIN-CONTAINING PROTEIN"/>
    <property type="match status" value="1"/>
</dbReference>
<dbReference type="CDD" id="cd11297">
    <property type="entry name" value="PIN_LabA-like_N_1"/>
    <property type="match status" value="1"/>
</dbReference>
<dbReference type="Gene3D" id="3.40.50.1010">
    <property type="entry name" value="5'-nuclease"/>
    <property type="match status" value="1"/>
</dbReference>
<dbReference type="Gene3D" id="1.25.40.10">
    <property type="entry name" value="Tetratricopeptide repeat domain"/>
    <property type="match status" value="1"/>
</dbReference>
<dbReference type="InterPro" id="IPR041966">
    <property type="entry name" value="LOTUS-like"/>
</dbReference>
<feature type="region of interest" description="Disordered" evidence="1">
    <location>
        <begin position="163"/>
        <end position="186"/>
    </location>
</feature>
<proteinExistence type="predicted"/>
<dbReference type="SUPFAM" id="SSF48452">
    <property type="entry name" value="TPR-like"/>
    <property type="match status" value="1"/>
</dbReference>
<dbReference type="Proteomes" id="UP000626109">
    <property type="component" value="Unassembled WGS sequence"/>
</dbReference>
<dbReference type="InterPro" id="IPR025605">
    <property type="entry name" value="OST-HTH/LOTUS_dom"/>
</dbReference>
<dbReference type="Pfam" id="PF12872">
    <property type="entry name" value="OST-HTH"/>
    <property type="match status" value="1"/>
</dbReference>
<feature type="compositionally biased region" description="Low complexity" evidence="1">
    <location>
        <begin position="345"/>
        <end position="356"/>
    </location>
</feature>
<comment type="caution">
    <text evidence="4">The sequence shown here is derived from an EMBL/GenBank/DDBJ whole genome shotgun (WGS) entry which is preliminary data.</text>
</comment>